<feature type="compositionally biased region" description="Basic and acidic residues" evidence="1">
    <location>
        <begin position="212"/>
        <end position="235"/>
    </location>
</feature>
<protein>
    <submittedName>
        <fullName evidence="2">Uncharacterized protein</fullName>
    </submittedName>
</protein>
<evidence type="ECO:0000256" key="1">
    <source>
        <dbReference type="SAM" id="MobiDB-lite"/>
    </source>
</evidence>
<dbReference type="OrthoDB" id="389357at2"/>
<dbReference type="RefSeq" id="WP_094048193.1">
    <property type="nucleotide sequence ID" value="NZ_CP022535.1"/>
</dbReference>
<dbReference type="AlphaFoldDB" id="A0A222ENC2"/>
<name>A0A222ENC2_9MOLU</name>
<accession>A0A222ENC2</accession>
<feature type="region of interest" description="Disordered" evidence="1">
    <location>
        <begin position="206"/>
        <end position="235"/>
    </location>
</feature>
<dbReference type="KEGG" id="scou:SCORR_v1c01460"/>
<reference evidence="2 3" key="1">
    <citation type="submission" date="2017-07" db="EMBL/GenBank/DDBJ databases">
        <title>Complete genome sequence of Spiroplasma corruscae EC-1 (DSM 19793).</title>
        <authorList>
            <person name="Tsai Y.-M."/>
            <person name="Lo W.-S."/>
            <person name="Kuo C.-H."/>
        </authorList>
    </citation>
    <scope>NUCLEOTIDE SEQUENCE [LARGE SCALE GENOMIC DNA]</scope>
    <source>
        <strain evidence="2 3">EC-1</strain>
    </source>
</reference>
<sequence>MSKNDKNAINFEELARQRLEEVKSSNKLMGVEEGIKNNYYIPKRKNEHSLDETKDLKTSKKGLIKPRKKKEIPISIEQKKELENTITLIKQEFKEKQKKEEKFEKHLLKERHKIEKMISKTSKRLNSLVKNEEIIDADEVEKTLELHDNFIKKIGKIDEDLNTLVLSNPGLTLNDRRKFIYKRAYKAETERARRLLEMKNKNKMNWSDQNYVEDKKGPTRGPEGWKERLGIEEDD</sequence>
<proteinExistence type="predicted"/>
<gene>
    <name evidence="2" type="ORF">SCORR_v1c01460</name>
</gene>
<dbReference type="EMBL" id="CP022535">
    <property type="protein sequence ID" value="ASP27921.1"/>
    <property type="molecule type" value="Genomic_DNA"/>
</dbReference>
<dbReference type="Proteomes" id="UP000203229">
    <property type="component" value="Chromosome"/>
</dbReference>
<keyword evidence="3" id="KW-1185">Reference proteome</keyword>
<evidence type="ECO:0000313" key="3">
    <source>
        <dbReference type="Proteomes" id="UP000203229"/>
    </source>
</evidence>
<evidence type="ECO:0000313" key="2">
    <source>
        <dbReference type="EMBL" id="ASP27921.1"/>
    </source>
</evidence>
<organism evidence="2 3">
    <name type="scientific">Spiroplasma corruscae</name>
    <dbReference type="NCBI Taxonomy" id="216934"/>
    <lineage>
        <taxon>Bacteria</taxon>
        <taxon>Bacillati</taxon>
        <taxon>Mycoplasmatota</taxon>
        <taxon>Mollicutes</taxon>
        <taxon>Entomoplasmatales</taxon>
        <taxon>Spiroplasmataceae</taxon>
        <taxon>Spiroplasma</taxon>
    </lineage>
</organism>